<evidence type="ECO:0008006" key="8">
    <source>
        <dbReference type="Google" id="ProtNLM"/>
    </source>
</evidence>
<dbReference type="GeneID" id="18824988"/>
<evidence type="ECO:0000313" key="7">
    <source>
        <dbReference type="Proteomes" id="UP000008493"/>
    </source>
</evidence>
<evidence type="ECO:0000256" key="1">
    <source>
        <dbReference type="ARBA" id="ARBA00004613"/>
    </source>
</evidence>
<name>K5WKJ9_AGABU</name>
<dbReference type="InterPro" id="IPR017996">
    <property type="entry name" value="MRJP/yellow-related"/>
</dbReference>
<proteinExistence type="inferred from homology"/>
<sequence>MLRIPLLLFALSGALAINFRPLDEKPGLVDNGTFGPEVEVVHLFQGDAPIGVVISKTGRAFVTFNRGNLDQSPLTLVEIVNDDGEVAFPTEEFNTPPGGLTNSTSGRTVGSSDSEHVINAQGLIVDSKDRLWVLDKGRPSPGGDNLLAAPGGPKLMGFDLGANATTPFKTITFPERILSPTGYLNDVRIDLTPSLTDSGEGVAYIADSGGFGIIVVDLGTDESWRHLNQLKEVSLTSRFLPTFFGAPTFAQTPGTPSIHYQTAGGGGGIDGITISPDGKFIYFTPIASRDLYRVETSALRRNTNNDTLAFLLAADSVQFLGEVGGQADGLESDNTGKIYISSPEHNSINIFDPDTGLVSVFVRSPILAWADTMSVADDGFIYATVNQLWLSAGFQNGVDKRTRPFALVRIKIDGGRIPL</sequence>
<keyword evidence="5" id="KW-0732">Signal</keyword>
<dbReference type="HOGENOM" id="CLU_031076_0_2_1"/>
<dbReference type="PANTHER" id="PTHR10009">
    <property type="entry name" value="PROTEIN YELLOW-RELATED"/>
    <property type="match status" value="1"/>
</dbReference>
<dbReference type="SUPFAM" id="SSF63829">
    <property type="entry name" value="Calcium-dependent phosphotriesterase"/>
    <property type="match status" value="1"/>
</dbReference>
<evidence type="ECO:0000256" key="3">
    <source>
        <dbReference type="ARBA" id="ARBA00022525"/>
    </source>
</evidence>
<keyword evidence="7" id="KW-1185">Reference proteome</keyword>
<comment type="subcellular location">
    <subcellularLocation>
        <location evidence="1">Secreted</location>
    </subcellularLocation>
</comment>
<evidence type="ECO:0000256" key="2">
    <source>
        <dbReference type="ARBA" id="ARBA00009127"/>
    </source>
</evidence>
<organism evidence="6 7">
    <name type="scientific">Agaricus bisporus var. burnettii (strain JB137-S8 / ATCC MYA-4627 / FGSC 10392)</name>
    <name type="common">White button mushroom</name>
    <dbReference type="NCBI Taxonomy" id="597362"/>
    <lineage>
        <taxon>Eukaryota</taxon>
        <taxon>Fungi</taxon>
        <taxon>Dikarya</taxon>
        <taxon>Basidiomycota</taxon>
        <taxon>Agaricomycotina</taxon>
        <taxon>Agaricomycetes</taxon>
        <taxon>Agaricomycetidae</taxon>
        <taxon>Agaricales</taxon>
        <taxon>Agaricineae</taxon>
        <taxon>Agaricaceae</taxon>
        <taxon>Agaricus</taxon>
    </lineage>
</organism>
<feature type="region of interest" description="Disordered" evidence="4">
    <location>
        <begin position="91"/>
        <end position="112"/>
    </location>
</feature>
<dbReference type="PANTHER" id="PTHR10009:SF18">
    <property type="entry name" value="PROTEIN YELLOW-LIKE PROTEIN"/>
    <property type="match status" value="1"/>
</dbReference>
<gene>
    <name evidence="6" type="ORF">AGABI1DRAFT_116145</name>
</gene>
<dbReference type="OrthoDB" id="7776143at2759"/>
<dbReference type="InParanoid" id="K5WKJ9"/>
<accession>K5WKJ9</accession>
<dbReference type="RefSeq" id="XP_007333553.1">
    <property type="nucleotide sequence ID" value="XM_007333491.1"/>
</dbReference>
<evidence type="ECO:0000256" key="5">
    <source>
        <dbReference type="SAM" id="SignalP"/>
    </source>
</evidence>
<dbReference type="Proteomes" id="UP000008493">
    <property type="component" value="Unassembled WGS sequence"/>
</dbReference>
<reference evidence="7" key="1">
    <citation type="journal article" date="2012" name="Proc. Natl. Acad. Sci. U.S.A.">
        <title>Genome sequence of the button mushroom Agaricus bisporus reveals mechanisms governing adaptation to a humic-rich ecological niche.</title>
        <authorList>
            <person name="Morin E."/>
            <person name="Kohler A."/>
            <person name="Baker A.R."/>
            <person name="Foulongne-Oriol M."/>
            <person name="Lombard V."/>
            <person name="Nagy L.G."/>
            <person name="Ohm R.A."/>
            <person name="Patyshakuliyeva A."/>
            <person name="Brun A."/>
            <person name="Aerts A.L."/>
            <person name="Bailey A.M."/>
            <person name="Billette C."/>
            <person name="Coutinho P.M."/>
            <person name="Deakin G."/>
            <person name="Doddapaneni H."/>
            <person name="Floudas D."/>
            <person name="Grimwood J."/>
            <person name="Hilden K."/>
            <person name="Kuees U."/>
            <person name="LaButti K.M."/>
            <person name="Lapidus A."/>
            <person name="Lindquist E.A."/>
            <person name="Lucas S.M."/>
            <person name="Murat C."/>
            <person name="Riley R.W."/>
            <person name="Salamov A.A."/>
            <person name="Schmutz J."/>
            <person name="Subramanian V."/>
            <person name="Woesten H.A.B."/>
            <person name="Xu J."/>
            <person name="Eastwood D.C."/>
            <person name="Foster G.D."/>
            <person name="Sonnenberg A.S."/>
            <person name="Cullen D."/>
            <person name="de Vries R.P."/>
            <person name="Lundell T."/>
            <person name="Hibbett D.S."/>
            <person name="Henrissat B."/>
            <person name="Burton K.S."/>
            <person name="Kerrigan R.W."/>
            <person name="Challen M.P."/>
            <person name="Grigoriev I.V."/>
            <person name="Martin F."/>
        </authorList>
    </citation>
    <scope>NUCLEOTIDE SEQUENCE [LARGE SCALE GENOMIC DNA]</scope>
    <source>
        <strain evidence="7">JB137-S8 / ATCC MYA-4627 / FGSC 10392</strain>
    </source>
</reference>
<dbReference type="InterPro" id="IPR011042">
    <property type="entry name" value="6-blade_b-propeller_TolB-like"/>
</dbReference>
<evidence type="ECO:0000256" key="4">
    <source>
        <dbReference type="SAM" id="MobiDB-lite"/>
    </source>
</evidence>
<protein>
    <recommendedName>
        <fullName evidence="8">SMP-30/Gluconolactonase/LRE-like region domain-containing protein</fullName>
    </recommendedName>
</protein>
<feature type="chain" id="PRO_5003890732" description="SMP-30/Gluconolactonase/LRE-like region domain-containing protein" evidence="5">
    <location>
        <begin position="17"/>
        <end position="419"/>
    </location>
</feature>
<dbReference type="KEGG" id="abp:AGABI1DRAFT116145"/>
<keyword evidence="3" id="KW-0964">Secreted</keyword>
<dbReference type="OMA" id="YIHPPIS"/>
<evidence type="ECO:0000313" key="6">
    <source>
        <dbReference type="EMBL" id="EKM75821.1"/>
    </source>
</evidence>
<feature type="compositionally biased region" description="Polar residues" evidence="4">
    <location>
        <begin position="100"/>
        <end position="112"/>
    </location>
</feature>
<comment type="similarity">
    <text evidence="2">Belongs to the major royal jelly protein family.</text>
</comment>
<dbReference type="AlphaFoldDB" id="K5WKJ9"/>
<dbReference type="Gene3D" id="2.120.10.30">
    <property type="entry name" value="TolB, C-terminal domain"/>
    <property type="match status" value="1"/>
</dbReference>
<dbReference type="EMBL" id="JH971408">
    <property type="protein sequence ID" value="EKM75821.1"/>
    <property type="molecule type" value="Genomic_DNA"/>
</dbReference>
<dbReference type="Pfam" id="PF03022">
    <property type="entry name" value="MRJP"/>
    <property type="match status" value="1"/>
</dbReference>
<feature type="signal peptide" evidence="5">
    <location>
        <begin position="1"/>
        <end position="16"/>
    </location>
</feature>
<dbReference type="eggNOG" id="ENOG502QVUM">
    <property type="taxonomic scope" value="Eukaryota"/>
</dbReference>
<dbReference type="GO" id="GO:0005576">
    <property type="term" value="C:extracellular region"/>
    <property type="evidence" value="ECO:0007669"/>
    <property type="project" value="UniProtKB-SubCell"/>
</dbReference>